<evidence type="ECO:0000256" key="1">
    <source>
        <dbReference type="SAM" id="MobiDB-lite"/>
    </source>
</evidence>
<feature type="region of interest" description="Disordered" evidence="1">
    <location>
        <begin position="101"/>
        <end position="174"/>
    </location>
</feature>
<feature type="region of interest" description="Disordered" evidence="1">
    <location>
        <begin position="13"/>
        <end position="34"/>
    </location>
</feature>
<name>A0A6B0UZI7_IXORI</name>
<evidence type="ECO:0000313" key="2">
    <source>
        <dbReference type="EMBL" id="MXU94951.1"/>
    </source>
</evidence>
<proteinExistence type="predicted"/>
<dbReference type="AlphaFoldDB" id="A0A6B0UZI7"/>
<reference evidence="2" key="1">
    <citation type="submission" date="2019-12" db="EMBL/GenBank/DDBJ databases">
        <title>An insight into the sialome of adult female Ixodes ricinus ticks feeding for 6 days.</title>
        <authorList>
            <person name="Perner J."/>
            <person name="Ribeiro J.M.C."/>
        </authorList>
    </citation>
    <scope>NUCLEOTIDE SEQUENCE</scope>
    <source>
        <strain evidence="2">Semi-engorged</strain>
        <tissue evidence="2">Salivary glands</tissue>
    </source>
</reference>
<protein>
    <submittedName>
        <fullName evidence="2">Uncharacterized protein</fullName>
    </submittedName>
</protein>
<dbReference type="EMBL" id="GIFC01012868">
    <property type="protein sequence ID" value="MXU94951.1"/>
    <property type="molecule type" value="Transcribed_RNA"/>
</dbReference>
<organism evidence="2">
    <name type="scientific">Ixodes ricinus</name>
    <name type="common">Common tick</name>
    <name type="synonym">Acarus ricinus</name>
    <dbReference type="NCBI Taxonomy" id="34613"/>
    <lineage>
        <taxon>Eukaryota</taxon>
        <taxon>Metazoa</taxon>
        <taxon>Ecdysozoa</taxon>
        <taxon>Arthropoda</taxon>
        <taxon>Chelicerata</taxon>
        <taxon>Arachnida</taxon>
        <taxon>Acari</taxon>
        <taxon>Parasitiformes</taxon>
        <taxon>Ixodida</taxon>
        <taxon>Ixodoidea</taxon>
        <taxon>Ixodidae</taxon>
        <taxon>Ixodinae</taxon>
        <taxon>Ixodes</taxon>
    </lineage>
</organism>
<sequence length="174" mass="18815">MSSVPSLPFLFGRSGAFVKHGPPDRSPGKPPPRTEATALLLFLLHQSGKAGSPGGKFPRQISPVPPMAALICSSRGSGKPLTRSVSCRSIAEGLRRVLSPVKGMTRRSHSLSLGEAKRTLRRRNLPNPPEAGPLWPSSRGDGSSEVSELRENTSGRWRATSNLTSTDVKEKWRR</sequence>
<feature type="compositionally biased region" description="Polar residues" evidence="1">
    <location>
        <begin position="154"/>
        <end position="166"/>
    </location>
</feature>
<accession>A0A6B0UZI7</accession>